<evidence type="ECO:0000256" key="1">
    <source>
        <dbReference type="ARBA" id="ARBA00023027"/>
    </source>
</evidence>
<dbReference type="CDD" id="cd05253">
    <property type="entry name" value="UDP_GE_SDE_e"/>
    <property type="match status" value="1"/>
</dbReference>
<dbReference type="RefSeq" id="WP_147202205.1">
    <property type="nucleotide sequence ID" value="NZ_BJYT01000001.1"/>
</dbReference>
<dbReference type="SUPFAM" id="SSF51735">
    <property type="entry name" value="NAD(P)-binding Rossmann-fold domains"/>
    <property type="match status" value="1"/>
</dbReference>
<reference evidence="3 4" key="1">
    <citation type="submission" date="2019-07" db="EMBL/GenBank/DDBJ databases">
        <title>Whole genome shotgun sequence of Segetibacter aerophilus NBRC 106135.</title>
        <authorList>
            <person name="Hosoyama A."/>
            <person name="Uohara A."/>
            <person name="Ohji S."/>
            <person name="Ichikawa N."/>
        </authorList>
    </citation>
    <scope>NUCLEOTIDE SEQUENCE [LARGE SCALE GENOMIC DNA]</scope>
    <source>
        <strain evidence="3 4">NBRC 106135</strain>
    </source>
</reference>
<dbReference type="AlphaFoldDB" id="A0A512B889"/>
<comment type="caution">
    <text evidence="3">The sequence shown here is derived from an EMBL/GenBank/DDBJ whole genome shotgun (WGS) entry which is preliminary data.</text>
</comment>
<proteinExistence type="predicted"/>
<dbReference type="InterPro" id="IPR001509">
    <property type="entry name" value="Epimerase_deHydtase"/>
</dbReference>
<dbReference type="PRINTS" id="PR01713">
    <property type="entry name" value="NUCEPIMERASE"/>
</dbReference>
<dbReference type="PANTHER" id="PTHR43574">
    <property type="entry name" value="EPIMERASE-RELATED"/>
    <property type="match status" value="1"/>
</dbReference>
<protein>
    <submittedName>
        <fullName evidence="3">NAD-dependent epimerase</fullName>
    </submittedName>
</protein>
<evidence type="ECO:0000259" key="2">
    <source>
        <dbReference type="Pfam" id="PF01370"/>
    </source>
</evidence>
<dbReference type="InterPro" id="IPR036291">
    <property type="entry name" value="NAD(P)-bd_dom_sf"/>
</dbReference>
<sequence>MKILVTGSAGFIGFHLSIALLKKGHEVVGLDNLNNYYDVDLKYARLIETGIDPTEIAWNKEVRSIKYNLYKFIKLNLEDKRELMAFCKKNNFDVVINLAAQAGVRYSILNPDAYIQSNLVGFLNLLEVCRHNKVKHLIYASSSSVYGLNEQIPFSVEHSTNHPVSLYAATKKANELMAHSYSYLYKLPTTGLRFFTVYGPWGRPDMAYFLFADSIMAEKPIQVFNYGKMKRDFTYIDDIIEGIINVLEKPATSCKKWNGKQPHASSSIAPYCVYNIGNNKPVELMIFIKELEKNIGKKARIEMKGMQPGDVIATWADVDDLIKKFNYKPNTTIQSGLKKFTDWYKGYYSIKELSQLRVETV</sequence>
<evidence type="ECO:0000313" key="3">
    <source>
        <dbReference type="EMBL" id="GEO08173.1"/>
    </source>
</evidence>
<dbReference type="Gene3D" id="3.40.50.720">
    <property type="entry name" value="NAD(P)-binding Rossmann-like Domain"/>
    <property type="match status" value="1"/>
</dbReference>
<keyword evidence="4" id="KW-1185">Reference proteome</keyword>
<dbReference type="Pfam" id="PF01370">
    <property type="entry name" value="Epimerase"/>
    <property type="match status" value="1"/>
</dbReference>
<keyword evidence="1" id="KW-0520">NAD</keyword>
<organism evidence="3 4">
    <name type="scientific">Segetibacter aerophilus</name>
    <dbReference type="NCBI Taxonomy" id="670293"/>
    <lineage>
        <taxon>Bacteria</taxon>
        <taxon>Pseudomonadati</taxon>
        <taxon>Bacteroidota</taxon>
        <taxon>Chitinophagia</taxon>
        <taxon>Chitinophagales</taxon>
        <taxon>Chitinophagaceae</taxon>
        <taxon>Segetibacter</taxon>
    </lineage>
</organism>
<name>A0A512B889_9BACT</name>
<accession>A0A512B889</accession>
<evidence type="ECO:0000313" key="4">
    <source>
        <dbReference type="Proteomes" id="UP000321513"/>
    </source>
</evidence>
<gene>
    <name evidence="3" type="ORF">SAE01_06690</name>
</gene>
<dbReference type="Proteomes" id="UP000321513">
    <property type="component" value="Unassembled WGS sequence"/>
</dbReference>
<dbReference type="OrthoDB" id="9810015at2"/>
<feature type="domain" description="NAD-dependent epimerase/dehydratase" evidence="2">
    <location>
        <begin position="3"/>
        <end position="252"/>
    </location>
</feature>
<dbReference type="EMBL" id="BJYT01000001">
    <property type="protein sequence ID" value="GEO08173.1"/>
    <property type="molecule type" value="Genomic_DNA"/>
</dbReference>